<dbReference type="PANTHER" id="PTHR45719:SF3">
    <property type="entry name" value="BETA-GLUCURONOSYLTRANSFERASE GLCAT14A"/>
    <property type="match status" value="1"/>
</dbReference>
<keyword evidence="2" id="KW-0328">Glycosyltransferase</keyword>
<dbReference type="EMBL" id="LSRQ01007731">
    <property type="protein sequence ID" value="OAY64686.1"/>
    <property type="molecule type" value="Genomic_DNA"/>
</dbReference>
<keyword evidence="3 7" id="KW-0808">Transferase</keyword>
<gene>
    <name evidence="7" type="ORF">ACMD2_19432</name>
</gene>
<organism evidence="7 8">
    <name type="scientific">Ananas comosus</name>
    <name type="common">Pineapple</name>
    <name type="synonym">Ananas ananas</name>
    <dbReference type="NCBI Taxonomy" id="4615"/>
    <lineage>
        <taxon>Eukaryota</taxon>
        <taxon>Viridiplantae</taxon>
        <taxon>Streptophyta</taxon>
        <taxon>Embryophyta</taxon>
        <taxon>Tracheophyta</taxon>
        <taxon>Spermatophyta</taxon>
        <taxon>Magnoliopsida</taxon>
        <taxon>Liliopsida</taxon>
        <taxon>Poales</taxon>
        <taxon>Bromeliaceae</taxon>
        <taxon>Bromelioideae</taxon>
        <taxon>Ananas</taxon>
    </lineage>
</organism>
<feature type="region of interest" description="Disordered" evidence="6">
    <location>
        <begin position="1"/>
        <end position="88"/>
    </location>
</feature>
<protein>
    <submittedName>
        <fullName evidence="7">Beta-glucuronosyltransferase GlcAT14A</fullName>
    </submittedName>
</protein>
<evidence type="ECO:0000256" key="3">
    <source>
        <dbReference type="ARBA" id="ARBA00022679"/>
    </source>
</evidence>
<reference evidence="7 8" key="1">
    <citation type="journal article" date="2016" name="DNA Res.">
        <title>The draft genome of MD-2 pineapple using hybrid error correction of long reads.</title>
        <authorList>
            <person name="Redwan R.M."/>
            <person name="Saidin A."/>
            <person name="Kumar S.V."/>
        </authorList>
    </citation>
    <scope>NUCLEOTIDE SEQUENCE [LARGE SCALE GENOMIC DNA]</scope>
    <source>
        <strain evidence="8">cv. MD2</strain>
        <tissue evidence="7">Leaf</tissue>
    </source>
</reference>
<evidence type="ECO:0000256" key="4">
    <source>
        <dbReference type="ARBA" id="ARBA00023136"/>
    </source>
</evidence>
<evidence type="ECO:0000256" key="2">
    <source>
        <dbReference type="ARBA" id="ARBA00022676"/>
    </source>
</evidence>
<keyword evidence="4" id="KW-0472">Membrane</keyword>
<dbReference type="InterPro" id="IPR044610">
    <property type="entry name" value="GLCAT14A/B/C"/>
</dbReference>
<comment type="subcellular location">
    <subcellularLocation>
        <location evidence="1">Membrane</location>
        <topology evidence="1">Single-pass type II membrane protein</topology>
    </subcellularLocation>
</comment>
<name>A0A199UJ08_ANACO</name>
<evidence type="ECO:0000313" key="8">
    <source>
        <dbReference type="Proteomes" id="UP000092600"/>
    </source>
</evidence>
<accession>A0A199UJ08</accession>
<comment type="caution">
    <text evidence="7">The sequence shown here is derived from an EMBL/GenBank/DDBJ whole genome shotgun (WGS) entry which is preliminary data.</text>
</comment>
<dbReference type="GO" id="GO:0016020">
    <property type="term" value="C:membrane"/>
    <property type="evidence" value="ECO:0007669"/>
    <property type="project" value="UniProtKB-SubCell"/>
</dbReference>
<dbReference type="Pfam" id="PF02485">
    <property type="entry name" value="Branch"/>
    <property type="match status" value="1"/>
</dbReference>
<keyword evidence="5" id="KW-0325">Glycoprotein</keyword>
<evidence type="ECO:0000256" key="5">
    <source>
        <dbReference type="ARBA" id="ARBA00023180"/>
    </source>
</evidence>
<sequence>MRLRRSDPPCLRDRDQRLGLRPSMGAASSAAAGVASSATAGAGSGRGGPRPSRGSPPGEGALGEEGGGGGVGVAEERGGGEEVNAPPPFLSSFSSSAAAASALFVEPKLRPLPLSPLPASPRLAYLISGFSGDGGALLRALLALYHPRNRYVVHLDLDSPAAERDALRDRLAFHPVLAARRNVKMIFKANLVTYRGPTMVANTLHAAAVLLRDTLDWDWFINLSIILG</sequence>
<evidence type="ECO:0000313" key="7">
    <source>
        <dbReference type="EMBL" id="OAY64686.1"/>
    </source>
</evidence>
<feature type="compositionally biased region" description="Low complexity" evidence="6">
    <location>
        <begin position="21"/>
        <end position="41"/>
    </location>
</feature>
<feature type="compositionally biased region" description="Gly residues" evidence="6">
    <location>
        <begin position="60"/>
        <end position="72"/>
    </location>
</feature>
<proteinExistence type="predicted"/>
<dbReference type="STRING" id="4615.A0A199UJ08"/>
<feature type="compositionally biased region" description="Low complexity" evidence="6">
    <location>
        <begin position="49"/>
        <end position="59"/>
    </location>
</feature>
<dbReference type="InterPro" id="IPR003406">
    <property type="entry name" value="Glyco_trans_14"/>
</dbReference>
<dbReference type="AlphaFoldDB" id="A0A199UJ08"/>
<feature type="compositionally biased region" description="Basic and acidic residues" evidence="6">
    <location>
        <begin position="1"/>
        <end position="18"/>
    </location>
</feature>
<dbReference type="Proteomes" id="UP000092600">
    <property type="component" value="Unassembled WGS sequence"/>
</dbReference>
<evidence type="ECO:0000256" key="6">
    <source>
        <dbReference type="SAM" id="MobiDB-lite"/>
    </source>
</evidence>
<dbReference type="GO" id="GO:0015020">
    <property type="term" value="F:glucuronosyltransferase activity"/>
    <property type="evidence" value="ECO:0007669"/>
    <property type="project" value="InterPro"/>
</dbReference>
<dbReference type="PANTHER" id="PTHR45719">
    <property type="entry name" value="GLYCOSYLTRANSFERASE"/>
    <property type="match status" value="1"/>
</dbReference>
<evidence type="ECO:0000256" key="1">
    <source>
        <dbReference type="ARBA" id="ARBA00004606"/>
    </source>
</evidence>